<dbReference type="PANTHER" id="PTHR47495:SF1">
    <property type="entry name" value="BLL3820 PROTEIN"/>
    <property type="match status" value="1"/>
</dbReference>
<dbReference type="GO" id="GO:0009055">
    <property type="term" value="F:electron transfer activity"/>
    <property type="evidence" value="ECO:0007669"/>
    <property type="project" value="InterPro"/>
</dbReference>
<dbReference type="GO" id="GO:0016491">
    <property type="term" value="F:oxidoreductase activity"/>
    <property type="evidence" value="ECO:0007669"/>
    <property type="project" value="InterPro"/>
</dbReference>
<name>A0A4S3ZVA1_9HYPH</name>
<evidence type="ECO:0000259" key="6">
    <source>
        <dbReference type="PROSITE" id="PS51007"/>
    </source>
</evidence>
<dbReference type="GO" id="GO:0020037">
    <property type="term" value="F:heme binding"/>
    <property type="evidence" value="ECO:0007669"/>
    <property type="project" value="InterPro"/>
</dbReference>
<feature type="domain" description="Cytochrome c" evidence="6">
    <location>
        <begin position="934"/>
        <end position="1042"/>
    </location>
</feature>
<keyword evidence="1 4" id="KW-0349">Heme</keyword>
<dbReference type="Gene3D" id="1.10.760.10">
    <property type="entry name" value="Cytochrome c-like domain"/>
    <property type="match status" value="2"/>
</dbReference>
<keyword evidence="5" id="KW-0472">Membrane</keyword>
<keyword evidence="2 4" id="KW-0479">Metal-binding</keyword>
<dbReference type="SUPFAM" id="SSF56003">
    <property type="entry name" value="Molybdenum cofactor-binding domain"/>
    <property type="match status" value="2"/>
</dbReference>
<evidence type="ECO:0000313" key="8">
    <source>
        <dbReference type="Proteomes" id="UP000310754"/>
    </source>
</evidence>
<feature type="domain" description="Cytochrome c" evidence="6">
    <location>
        <begin position="789"/>
        <end position="892"/>
    </location>
</feature>
<dbReference type="InterPro" id="IPR036909">
    <property type="entry name" value="Cyt_c-like_dom_sf"/>
</dbReference>
<dbReference type="InterPro" id="IPR009056">
    <property type="entry name" value="Cyt_c-like_dom"/>
</dbReference>
<dbReference type="InterPro" id="IPR052516">
    <property type="entry name" value="N-heterocyclic_Hydroxylase"/>
</dbReference>
<dbReference type="InterPro" id="IPR037165">
    <property type="entry name" value="AldOxase/xan_DH_Mopterin-bd_sf"/>
</dbReference>
<dbReference type="PANTHER" id="PTHR47495">
    <property type="entry name" value="ALDEHYDE DEHYDROGENASE"/>
    <property type="match status" value="1"/>
</dbReference>
<dbReference type="Pfam" id="PF00034">
    <property type="entry name" value="Cytochrom_C"/>
    <property type="match status" value="1"/>
</dbReference>
<dbReference type="SUPFAM" id="SSF46626">
    <property type="entry name" value="Cytochrome c"/>
    <property type="match status" value="3"/>
</dbReference>
<feature type="domain" description="Cytochrome c" evidence="6">
    <location>
        <begin position="1070"/>
        <end position="1161"/>
    </location>
</feature>
<proteinExistence type="predicted"/>
<dbReference type="SUPFAM" id="SSF54665">
    <property type="entry name" value="CO dehydrogenase molybdoprotein N-domain-like"/>
    <property type="match status" value="1"/>
</dbReference>
<dbReference type="InterPro" id="IPR000674">
    <property type="entry name" value="Ald_Oxase/Xan_DH_a/b"/>
</dbReference>
<dbReference type="GO" id="GO:0046872">
    <property type="term" value="F:metal ion binding"/>
    <property type="evidence" value="ECO:0007669"/>
    <property type="project" value="UniProtKB-KW"/>
</dbReference>
<keyword evidence="3 4" id="KW-0408">Iron</keyword>
<keyword evidence="8" id="KW-1185">Reference proteome</keyword>
<evidence type="ECO:0000256" key="2">
    <source>
        <dbReference type="ARBA" id="ARBA00022723"/>
    </source>
</evidence>
<comment type="caution">
    <text evidence="7">The sequence shown here is derived from an EMBL/GenBank/DDBJ whole genome shotgun (WGS) entry which is preliminary data.</text>
</comment>
<dbReference type="InterPro" id="IPR046867">
    <property type="entry name" value="AldOxase/xan_DH_MoCoBD2"/>
</dbReference>
<gene>
    <name evidence="7" type="ORF">E6C51_12400</name>
</gene>
<sequence>MTADAGKTDEGQTDAGKAGTLTIHSLDGHRRPFLSIDAGGQVLAYNGHVDLGTGIRTALAQIVAEELDVRFDQVTMVLGSTRTGPDQGATIASETIQVTAIPLRQACATARAYLLAKAASRLGVDKEKLGIEDGIFQASGPENWHISLGELIAGAEIDLPIDVTVPLKPPSSYRLVGTATPRVDIPAKATGAWTYVHDVRVPGMLHGRVVRPPYAGFDHGDMIGNSLISVDEASVSHIPGLIGVVVQGDFVGVVATREENAIAAANCLAVIWRDPPPQPDLNRPEIALRNNPSTPRILADKGNIDLALAGGTQAMNRTYVWPYQMHGSIGPSCAVADYRDEGLTVWSGTQNPFPMQRDLAQLLDMPQEKITIERLEAAGCYGRNCADDVTADAALLSRAVGAPVRVQLSREQEHLWEPKGAAQIMDVRGGLDLEGGPLGYDFETRYPSNLAPTLALLLTGTIPPVANIAQMGDRTAIPPYGFGNLRVTVHDMPPMARASWFRGVSAMPNTFAHECYMDELASAAGVDPIEYRLRYLKDPRAIDLVHAVTERAGWVPHTTFGTLGGEGDLVYGRGFAYAVYVHGPFPGTAAAWAAWVADVAVNTKTGEITVTKVTCGQDSGLMINPDGVRHQIHGNIVQSTSRVLKEKVDFSSTAVTSKEWGGYPLLSFPEVPDIDVLMVPRPDEPPLGVGESASVPSAAAIANAVYDATGIRFRELPLTPEMILKGLQGDTSAPAAVRPKKRKGWGFAGLGLALTGVAAAIAGVMTLASPWRAAIAQISPPDGNVFSAATIERGRLAAAAGACNVCHSGADGHAFAGGRKFETPFGAIYATNITPDVKTGIGAWSYPAFERAMREGVSRDGHHLYPVHPYTSFAGAEDADLQALYAYLMSEAPAAQVSPKANLRFPFNLRPMMAVWNALFLDAKPFAFDASHDAAWNRGAYLVETLGHCSACHTERNSLGAEKTGTAHLSGGYADGWHAPALNGAAVSPVHWTKEAYYDYLRTGHSSQHGSASGPMAQVITAMQPLPDSDIAAMATYLASLSGNSAPKDATDAHDAVIAASSAAKTEALRAAPQGQRLFEGACAACHEQSALLPSLALNTNLHASSPDNLLQSIFHGVEAPAILAETTGRQAPEVMSMPGFRDQFTDSQIKNLASYLRARYAPDKPAWHDLDAALTRVKASTH</sequence>
<protein>
    <submittedName>
        <fullName evidence="7">C-type cytochrome</fullName>
    </submittedName>
</protein>
<dbReference type="Proteomes" id="UP000310754">
    <property type="component" value="Unassembled WGS sequence"/>
</dbReference>
<accession>A0A4S3ZVA1</accession>
<feature type="transmembrane region" description="Helical" evidence="5">
    <location>
        <begin position="745"/>
        <end position="768"/>
    </location>
</feature>
<dbReference type="PROSITE" id="PS51007">
    <property type="entry name" value="CYTC"/>
    <property type="match status" value="3"/>
</dbReference>
<dbReference type="EMBL" id="SSOA01000005">
    <property type="protein sequence ID" value="THF49732.1"/>
    <property type="molecule type" value="Genomic_DNA"/>
</dbReference>
<dbReference type="InterPro" id="IPR008274">
    <property type="entry name" value="AldOxase/xan_DH_MoCoBD1"/>
</dbReference>
<evidence type="ECO:0000256" key="5">
    <source>
        <dbReference type="SAM" id="Phobius"/>
    </source>
</evidence>
<dbReference type="Pfam" id="PF02738">
    <property type="entry name" value="MoCoBD_1"/>
    <property type="match status" value="1"/>
</dbReference>
<dbReference type="SMART" id="SM01008">
    <property type="entry name" value="Ald_Xan_dh_C"/>
    <property type="match status" value="1"/>
</dbReference>
<organism evidence="7 8">
    <name type="scientific">Allorhizobium terrae</name>
    <dbReference type="NCBI Taxonomy" id="1848972"/>
    <lineage>
        <taxon>Bacteria</taxon>
        <taxon>Pseudomonadati</taxon>
        <taxon>Pseudomonadota</taxon>
        <taxon>Alphaproteobacteria</taxon>
        <taxon>Hyphomicrobiales</taxon>
        <taxon>Rhizobiaceae</taxon>
        <taxon>Rhizobium/Agrobacterium group</taxon>
        <taxon>Allorhizobium</taxon>
    </lineage>
</organism>
<dbReference type="AlphaFoldDB" id="A0A4S3ZVA1"/>
<dbReference type="Gene3D" id="3.30.365.10">
    <property type="entry name" value="Aldehyde oxidase/xanthine dehydrogenase, molybdopterin binding domain"/>
    <property type="match status" value="4"/>
</dbReference>
<evidence type="ECO:0000313" key="7">
    <source>
        <dbReference type="EMBL" id="THF49732.1"/>
    </source>
</evidence>
<keyword evidence="5" id="KW-0812">Transmembrane</keyword>
<reference evidence="7 8" key="1">
    <citation type="submission" date="2019-04" db="EMBL/GenBank/DDBJ databases">
        <title>Rhizobium terrae sp. nov., isolated from a paddy soil.</title>
        <authorList>
            <person name="Lin S.-Y."/>
            <person name="Hameed A."/>
            <person name="Huang H.-I."/>
            <person name="Young C.-C."/>
        </authorList>
    </citation>
    <scope>NUCLEOTIDE SEQUENCE [LARGE SCALE GENOMIC DNA]</scope>
    <source>
        <strain evidence="7 8">CC-HIH110</strain>
    </source>
</reference>
<evidence type="ECO:0000256" key="1">
    <source>
        <dbReference type="ARBA" id="ARBA00022617"/>
    </source>
</evidence>
<dbReference type="Gene3D" id="3.90.1170.50">
    <property type="entry name" value="Aldehyde oxidase/xanthine dehydrogenase, a/b hammerhead"/>
    <property type="match status" value="1"/>
</dbReference>
<dbReference type="Pfam" id="PF13442">
    <property type="entry name" value="Cytochrome_CBB3"/>
    <property type="match status" value="1"/>
</dbReference>
<evidence type="ECO:0000256" key="3">
    <source>
        <dbReference type="ARBA" id="ARBA00023004"/>
    </source>
</evidence>
<keyword evidence="5" id="KW-1133">Transmembrane helix</keyword>
<dbReference type="InterPro" id="IPR036856">
    <property type="entry name" value="Ald_Oxase/Xan_DH_a/b_sf"/>
</dbReference>
<dbReference type="RefSeq" id="WP_190236169.1">
    <property type="nucleotide sequence ID" value="NZ_SSOA01000005.1"/>
</dbReference>
<evidence type="ECO:0000256" key="4">
    <source>
        <dbReference type="PROSITE-ProRule" id="PRU00433"/>
    </source>
</evidence>
<dbReference type="Pfam" id="PF20256">
    <property type="entry name" value="MoCoBD_2"/>
    <property type="match status" value="2"/>
</dbReference>